<dbReference type="Pfam" id="PF00884">
    <property type="entry name" value="Sulfatase"/>
    <property type="match status" value="1"/>
</dbReference>
<accession>A0AAD7XNB8</accession>
<comment type="caution">
    <text evidence="9">The sequence shown here is derived from an EMBL/GenBank/DDBJ whole genome shotgun (WGS) entry which is preliminary data.</text>
</comment>
<proteinExistence type="inferred from homology"/>
<dbReference type="Proteomes" id="UP001230188">
    <property type="component" value="Unassembled WGS sequence"/>
</dbReference>
<evidence type="ECO:0000256" key="2">
    <source>
        <dbReference type="ARBA" id="ARBA00008779"/>
    </source>
</evidence>
<gene>
    <name evidence="9" type="ORF">CTAYLR_010147</name>
</gene>
<feature type="signal peptide" evidence="7">
    <location>
        <begin position="1"/>
        <end position="15"/>
    </location>
</feature>
<dbReference type="Gene3D" id="3.40.720.10">
    <property type="entry name" value="Alkaline Phosphatase, subunit A"/>
    <property type="match status" value="1"/>
</dbReference>
<evidence type="ECO:0000256" key="4">
    <source>
        <dbReference type="ARBA" id="ARBA00022729"/>
    </source>
</evidence>
<feature type="domain" description="Sulfatase N-terminal" evidence="8">
    <location>
        <begin position="17"/>
        <end position="363"/>
    </location>
</feature>
<reference evidence="9" key="1">
    <citation type="submission" date="2023-01" db="EMBL/GenBank/DDBJ databases">
        <title>Metagenome sequencing of chrysophaentin producing Chrysophaeum taylorii.</title>
        <authorList>
            <person name="Davison J."/>
            <person name="Bewley C."/>
        </authorList>
    </citation>
    <scope>NUCLEOTIDE SEQUENCE</scope>
    <source>
        <strain evidence="9">NIES-1699</strain>
    </source>
</reference>
<keyword evidence="3" id="KW-0479">Metal-binding</keyword>
<dbReference type="PANTHER" id="PTHR45953">
    <property type="entry name" value="IDURONATE 2-SULFATASE"/>
    <property type="match status" value="1"/>
</dbReference>
<feature type="chain" id="PRO_5042039116" description="Sulfatase N-terminal domain-containing protein" evidence="7">
    <location>
        <begin position="16"/>
        <end position="520"/>
    </location>
</feature>
<dbReference type="PROSITE" id="PS00523">
    <property type="entry name" value="SULFATASE_1"/>
    <property type="match status" value="1"/>
</dbReference>
<name>A0AAD7XNB8_9STRA</name>
<evidence type="ECO:0000313" key="10">
    <source>
        <dbReference type="Proteomes" id="UP001230188"/>
    </source>
</evidence>
<keyword evidence="4 7" id="KW-0732">Signal</keyword>
<dbReference type="GO" id="GO:0004423">
    <property type="term" value="F:iduronate-2-sulfatase activity"/>
    <property type="evidence" value="ECO:0007669"/>
    <property type="project" value="InterPro"/>
</dbReference>
<dbReference type="SUPFAM" id="SSF53649">
    <property type="entry name" value="Alkaline phosphatase-like"/>
    <property type="match status" value="1"/>
</dbReference>
<sequence>MVVILFSLCVAGVTAQKNVVWFIVDDLRPQFVSYGQTFMQTPNVDALVSRSVVFDRAYAQFAVCAPSRNSFMTGRRPDRTQAFNFADDFREVGANWTTLPEHFKNHGYVTLGGGKTFHPNLPPNYDEPYSWSQDEPYYNFTDDTCDEAVSPVPPYDGRDDEICTVSNASALWDYRMASKGIEWMGKYVDRPFFFALGMRRPHLKSIVPVDVFESYPERDDDVPAQATFPRDIHNIAWCCNYSAKLNGTDVYSQGPWYQAYDNYTTSELRRGYYASVTWVDSQIGRVLTAVDNYGLVNDTIVVLHGDHGYQLGEKSCWRKQTNFELATRVPLLVSAPFLSGPKRVPYPVELVDLYKTLADLANITAPEPSVQGKSLAAYFDDSTPSEYGRFFSAYSQFDRCPSDTAVDVNNLTASDNVTAFHGGCSETAKQNITFMGYTLRTLDWRYTVWLYFNGTSLKGDWGDCHVADGFCPTELYRHGASEDLGDFERFEPTNLASQPGHAALKVKLHAQLQAHFQSDQ</sequence>
<protein>
    <recommendedName>
        <fullName evidence="8">Sulfatase N-terminal domain-containing protein</fullName>
    </recommendedName>
</protein>
<dbReference type="InterPro" id="IPR000917">
    <property type="entry name" value="Sulfatase_N"/>
</dbReference>
<evidence type="ECO:0000256" key="7">
    <source>
        <dbReference type="SAM" id="SignalP"/>
    </source>
</evidence>
<dbReference type="CDD" id="cd16030">
    <property type="entry name" value="iduronate-2-sulfatase"/>
    <property type="match status" value="1"/>
</dbReference>
<evidence type="ECO:0000256" key="5">
    <source>
        <dbReference type="ARBA" id="ARBA00022801"/>
    </source>
</evidence>
<evidence type="ECO:0000256" key="1">
    <source>
        <dbReference type="ARBA" id="ARBA00001913"/>
    </source>
</evidence>
<evidence type="ECO:0000256" key="6">
    <source>
        <dbReference type="ARBA" id="ARBA00022837"/>
    </source>
</evidence>
<dbReference type="EMBL" id="JAQMWT010000313">
    <property type="protein sequence ID" value="KAJ8605700.1"/>
    <property type="molecule type" value="Genomic_DNA"/>
</dbReference>
<dbReference type="PANTHER" id="PTHR45953:SF1">
    <property type="entry name" value="IDURONATE 2-SULFATASE"/>
    <property type="match status" value="1"/>
</dbReference>
<comment type="cofactor">
    <cofactor evidence="1">
        <name>Ca(2+)</name>
        <dbReference type="ChEBI" id="CHEBI:29108"/>
    </cofactor>
</comment>
<keyword evidence="6" id="KW-0106">Calcium</keyword>
<organism evidence="9 10">
    <name type="scientific">Chrysophaeum taylorii</name>
    <dbReference type="NCBI Taxonomy" id="2483200"/>
    <lineage>
        <taxon>Eukaryota</taxon>
        <taxon>Sar</taxon>
        <taxon>Stramenopiles</taxon>
        <taxon>Ochrophyta</taxon>
        <taxon>Pelagophyceae</taxon>
        <taxon>Pelagomonadales</taxon>
        <taxon>Pelagomonadaceae</taxon>
        <taxon>Chrysophaeum</taxon>
    </lineage>
</organism>
<dbReference type="InterPro" id="IPR024607">
    <property type="entry name" value="Sulfatase_CS"/>
</dbReference>
<dbReference type="GO" id="GO:0046872">
    <property type="term" value="F:metal ion binding"/>
    <property type="evidence" value="ECO:0007669"/>
    <property type="project" value="UniProtKB-KW"/>
</dbReference>
<comment type="similarity">
    <text evidence="2">Belongs to the sulfatase family.</text>
</comment>
<evidence type="ECO:0000259" key="8">
    <source>
        <dbReference type="Pfam" id="PF00884"/>
    </source>
</evidence>
<dbReference type="InterPro" id="IPR017850">
    <property type="entry name" value="Alkaline_phosphatase_core_sf"/>
</dbReference>
<keyword evidence="5" id="KW-0378">Hydrolase</keyword>
<dbReference type="GO" id="GO:0005737">
    <property type="term" value="C:cytoplasm"/>
    <property type="evidence" value="ECO:0007669"/>
    <property type="project" value="TreeGrafter"/>
</dbReference>
<dbReference type="AlphaFoldDB" id="A0AAD7XNB8"/>
<keyword evidence="10" id="KW-1185">Reference proteome</keyword>
<dbReference type="InterPro" id="IPR035874">
    <property type="entry name" value="IDS"/>
</dbReference>
<evidence type="ECO:0000256" key="3">
    <source>
        <dbReference type="ARBA" id="ARBA00022723"/>
    </source>
</evidence>
<evidence type="ECO:0000313" key="9">
    <source>
        <dbReference type="EMBL" id="KAJ8605700.1"/>
    </source>
</evidence>